<gene>
    <name evidence="2" type="ORF">IFR04_011079</name>
</gene>
<protein>
    <submittedName>
        <fullName evidence="2">Uncharacterized protein</fullName>
    </submittedName>
</protein>
<dbReference type="Proteomes" id="UP000664132">
    <property type="component" value="Unassembled WGS sequence"/>
</dbReference>
<reference evidence="2" key="1">
    <citation type="submission" date="2021-02" db="EMBL/GenBank/DDBJ databases">
        <title>Genome sequence Cadophora malorum strain M34.</title>
        <authorList>
            <person name="Stefanovic E."/>
            <person name="Vu D."/>
            <person name="Scully C."/>
            <person name="Dijksterhuis J."/>
            <person name="Roader J."/>
            <person name="Houbraken J."/>
        </authorList>
    </citation>
    <scope>NUCLEOTIDE SEQUENCE</scope>
    <source>
        <strain evidence="2">M34</strain>
    </source>
</reference>
<dbReference type="EMBL" id="JAFJYH010000208">
    <property type="protein sequence ID" value="KAG4415779.1"/>
    <property type="molecule type" value="Genomic_DNA"/>
</dbReference>
<evidence type="ECO:0000256" key="1">
    <source>
        <dbReference type="SAM" id="MobiDB-lite"/>
    </source>
</evidence>
<organism evidence="2 3">
    <name type="scientific">Cadophora malorum</name>
    <dbReference type="NCBI Taxonomy" id="108018"/>
    <lineage>
        <taxon>Eukaryota</taxon>
        <taxon>Fungi</taxon>
        <taxon>Dikarya</taxon>
        <taxon>Ascomycota</taxon>
        <taxon>Pezizomycotina</taxon>
        <taxon>Leotiomycetes</taxon>
        <taxon>Helotiales</taxon>
        <taxon>Ploettnerulaceae</taxon>
        <taxon>Cadophora</taxon>
    </lineage>
</organism>
<feature type="region of interest" description="Disordered" evidence="1">
    <location>
        <begin position="1"/>
        <end position="31"/>
    </location>
</feature>
<keyword evidence="3" id="KW-1185">Reference proteome</keyword>
<accession>A0A8H7T9C4</accession>
<sequence>MAHKRSHDEYIQGDTPETAMPQGPSESRVSEELIKPCKYLHIVDNHQLGTDIMLEISPGTAAGEESRMACNPADVLDHY</sequence>
<evidence type="ECO:0000313" key="3">
    <source>
        <dbReference type="Proteomes" id="UP000664132"/>
    </source>
</evidence>
<evidence type="ECO:0000313" key="2">
    <source>
        <dbReference type="EMBL" id="KAG4415779.1"/>
    </source>
</evidence>
<dbReference type="AlphaFoldDB" id="A0A8H7T9C4"/>
<name>A0A8H7T9C4_9HELO</name>
<proteinExistence type="predicted"/>
<comment type="caution">
    <text evidence="2">The sequence shown here is derived from an EMBL/GenBank/DDBJ whole genome shotgun (WGS) entry which is preliminary data.</text>
</comment>
<feature type="compositionally biased region" description="Basic and acidic residues" evidence="1">
    <location>
        <begin position="1"/>
        <end position="10"/>
    </location>
</feature>